<dbReference type="InterPro" id="IPR044930">
    <property type="entry name" value="Homing_endonuclease_His-Me"/>
</dbReference>
<feature type="region of interest" description="Disordered" evidence="1">
    <location>
        <begin position="230"/>
        <end position="282"/>
    </location>
</feature>
<sequence length="282" mass="31737">MTSTPRRTSGEIRNLHTQTGAFLFEFEERSWSDPMKGHAENPLCTPLLLEPKSVALNKNRQAWRTMERKGFKVTKDVGCLLPHLQYGKSITESGAKMNGCGYKTSMGFFTGLIGNHPSAPERDTDGRPISLEVSHLCHRSSCINPMHLVAEPKWCNLKRNYCGKNSGCNCGNTIKCLRMYQTSHTLEKTSLCTTKKEVLETLKELKGVHPFKILAKNAYDERDQKAIQKRQTKAKNQKKRKRQADKQAHAAGKKAAKKAVNDQAAKKAYEDAVMKHLSPEHV</sequence>
<dbReference type="RefSeq" id="XP_007510326.1">
    <property type="nucleotide sequence ID" value="XM_007510264.1"/>
</dbReference>
<evidence type="ECO:0000313" key="4">
    <source>
        <dbReference type="Proteomes" id="UP000198341"/>
    </source>
</evidence>
<dbReference type="Proteomes" id="UP000198341">
    <property type="component" value="Chromosome 11"/>
</dbReference>
<evidence type="ECO:0000313" key="3">
    <source>
        <dbReference type="EMBL" id="CCO18671.1"/>
    </source>
</evidence>
<feature type="domain" description="Zinc-binding loop region of homing endonuclease" evidence="2">
    <location>
        <begin position="131"/>
        <end position="172"/>
    </location>
</feature>
<dbReference type="SUPFAM" id="SSF54060">
    <property type="entry name" value="His-Me finger endonucleases"/>
    <property type="match status" value="1"/>
</dbReference>
<feature type="compositionally biased region" description="Basic and acidic residues" evidence="1">
    <location>
        <begin position="264"/>
        <end position="282"/>
    </location>
</feature>
<protein>
    <recommendedName>
        <fullName evidence="2">Zinc-binding loop region of homing endonuclease domain-containing protein</fullName>
    </recommendedName>
</protein>
<accession>K8EKV3</accession>
<proteinExistence type="predicted"/>
<dbReference type="Pfam" id="PF05551">
    <property type="entry name" value="zf-His_Me_endon"/>
    <property type="match status" value="1"/>
</dbReference>
<name>K8EKV3_9CHLO</name>
<evidence type="ECO:0000256" key="1">
    <source>
        <dbReference type="SAM" id="MobiDB-lite"/>
    </source>
</evidence>
<gene>
    <name evidence="3" type="ordered locus">Bathy11g00440</name>
</gene>
<dbReference type="KEGG" id="bpg:Bathy11g00440"/>
<feature type="compositionally biased region" description="Basic residues" evidence="1">
    <location>
        <begin position="230"/>
        <end position="243"/>
    </location>
</feature>
<dbReference type="InterPro" id="IPR044925">
    <property type="entry name" value="His-Me_finger_sf"/>
</dbReference>
<keyword evidence="4" id="KW-1185">Reference proteome</keyword>
<dbReference type="GeneID" id="19012730"/>
<reference evidence="3 4" key="1">
    <citation type="submission" date="2011-10" db="EMBL/GenBank/DDBJ databases">
        <authorList>
            <person name="Genoscope - CEA"/>
        </authorList>
    </citation>
    <scope>NUCLEOTIDE SEQUENCE [LARGE SCALE GENOMIC DNA]</scope>
    <source>
        <strain evidence="3 4">RCC 1105</strain>
    </source>
</reference>
<organism evidence="3 4">
    <name type="scientific">Bathycoccus prasinos</name>
    <dbReference type="NCBI Taxonomy" id="41875"/>
    <lineage>
        <taxon>Eukaryota</taxon>
        <taxon>Viridiplantae</taxon>
        <taxon>Chlorophyta</taxon>
        <taxon>Mamiellophyceae</taxon>
        <taxon>Mamiellales</taxon>
        <taxon>Bathycoccaceae</taxon>
        <taxon>Bathycoccus</taxon>
    </lineage>
</organism>
<dbReference type="AlphaFoldDB" id="K8EKV3"/>
<dbReference type="InterPro" id="IPR008704">
    <property type="entry name" value="Endonuclease_Zinc-binding_loop"/>
</dbReference>
<dbReference type="EMBL" id="FO082268">
    <property type="protein sequence ID" value="CCO18671.1"/>
    <property type="molecule type" value="Genomic_DNA"/>
</dbReference>
<dbReference type="Gene3D" id="3.90.75.10">
    <property type="entry name" value="Homing Intron 3 (I-ppo) Encoded Endonuclease, Chain A"/>
    <property type="match status" value="1"/>
</dbReference>
<evidence type="ECO:0000259" key="2">
    <source>
        <dbReference type="Pfam" id="PF05551"/>
    </source>
</evidence>
<dbReference type="GO" id="GO:0004519">
    <property type="term" value="F:endonuclease activity"/>
    <property type="evidence" value="ECO:0007669"/>
    <property type="project" value="InterPro"/>
</dbReference>